<dbReference type="Proteomes" id="UP000017836">
    <property type="component" value="Unassembled WGS sequence"/>
</dbReference>
<dbReference type="Gramene" id="ERN00663">
    <property type="protein sequence ID" value="ERN00663"/>
    <property type="gene ID" value="AMTR_s00106p00032870"/>
</dbReference>
<evidence type="ECO:0000256" key="2">
    <source>
        <dbReference type="ARBA" id="ARBA00022525"/>
    </source>
</evidence>
<dbReference type="GO" id="GO:0005576">
    <property type="term" value="C:extracellular region"/>
    <property type="evidence" value="ECO:0007669"/>
    <property type="project" value="UniProtKB-SubCell"/>
</dbReference>
<comment type="similarity">
    <text evidence="5">Belongs to the cysteine-rich repeat secretory protein family.</text>
</comment>
<feature type="signal peptide" evidence="7">
    <location>
        <begin position="1"/>
        <end position="26"/>
    </location>
</feature>
<organism evidence="9 10">
    <name type="scientific">Amborella trichopoda</name>
    <dbReference type="NCBI Taxonomy" id="13333"/>
    <lineage>
        <taxon>Eukaryota</taxon>
        <taxon>Viridiplantae</taxon>
        <taxon>Streptophyta</taxon>
        <taxon>Embryophyta</taxon>
        <taxon>Tracheophyta</taxon>
        <taxon>Spermatophyta</taxon>
        <taxon>Magnoliopsida</taxon>
        <taxon>Amborellales</taxon>
        <taxon>Amborellaceae</taxon>
        <taxon>Amborella</taxon>
    </lineage>
</organism>
<comment type="subcellular location">
    <subcellularLocation>
        <location evidence="1">Secreted</location>
    </subcellularLocation>
</comment>
<dbReference type="Gene3D" id="3.30.430.20">
    <property type="entry name" value="Gnk2 domain, C-X8-C-X2-C motif"/>
    <property type="match status" value="2"/>
</dbReference>
<dbReference type="InterPro" id="IPR002902">
    <property type="entry name" value="GNK2"/>
</dbReference>
<dbReference type="InterPro" id="IPR038408">
    <property type="entry name" value="GNK2_sf"/>
</dbReference>
<dbReference type="PROSITE" id="PS51473">
    <property type="entry name" value="GNK2"/>
    <property type="match status" value="2"/>
</dbReference>
<evidence type="ECO:0000256" key="4">
    <source>
        <dbReference type="ARBA" id="ARBA00022737"/>
    </source>
</evidence>
<feature type="domain" description="Gnk2-homologous" evidence="8">
    <location>
        <begin position="133"/>
        <end position="238"/>
    </location>
</feature>
<feature type="region of interest" description="Disordered" evidence="6">
    <location>
        <begin position="238"/>
        <end position="259"/>
    </location>
</feature>
<dbReference type="HOGENOM" id="CLU_000288_35_0_1"/>
<evidence type="ECO:0000256" key="5">
    <source>
        <dbReference type="ARBA" id="ARBA00038515"/>
    </source>
</evidence>
<keyword evidence="4" id="KW-0677">Repeat</keyword>
<dbReference type="InterPro" id="IPR050581">
    <property type="entry name" value="CRR_secretory_protein"/>
</dbReference>
<evidence type="ECO:0000256" key="3">
    <source>
        <dbReference type="ARBA" id="ARBA00022729"/>
    </source>
</evidence>
<keyword evidence="3 7" id="KW-0732">Signal</keyword>
<sequence length="271" mass="29689">MRLIVFTTLLFLSLLEFTLLPHVTKAQAAQHCVGSNYTAGSRYEENLKSLLQSLQANVPISTGFNSTTSGTSPDRVYGLALCRGDTTTAQCRDCMDMSTTDALRLCPNKKEAILWYNNCLLRYSDSSFFGSIEGILIYLSNINNATNQESFNKELGVLMRNLTTRAISDPRLYASGTIMYDNFVTIYGLLQCTRDLDATKCRSCLESRIGNIQTCCNGRVGGQVLSGSCILRFETESFFTPSPPPPPPPPPEDPAPPGTLSVQSASLCFTL</sequence>
<dbReference type="PANTHER" id="PTHR32411">
    <property type="entry name" value="CYSTEINE-RICH REPEAT SECRETORY PROTEIN 38-RELATED"/>
    <property type="match status" value="1"/>
</dbReference>
<reference evidence="10" key="1">
    <citation type="journal article" date="2013" name="Science">
        <title>The Amborella genome and the evolution of flowering plants.</title>
        <authorList>
            <consortium name="Amborella Genome Project"/>
        </authorList>
    </citation>
    <scope>NUCLEOTIDE SEQUENCE [LARGE SCALE GENOMIC DNA]</scope>
</reference>
<evidence type="ECO:0000313" key="9">
    <source>
        <dbReference type="EMBL" id="ERN00663.1"/>
    </source>
</evidence>
<dbReference type="CDD" id="cd23509">
    <property type="entry name" value="Gnk2-like"/>
    <property type="match status" value="2"/>
</dbReference>
<evidence type="ECO:0000313" key="10">
    <source>
        <dbReference type="Proteomes" id="UP000017836"/>
    </source>
</evidence>
<evidence type="ECO:0000259" key="8">
    <source>
        <dbReference type="PROSITE" id="PS51473"/>
    </source>
</evidence>
<protein>
    <recommendedName>
        <fullName evidence="8">Gnk2-homologous domain-containing protein</fullName>
    </recommendedName>
</protein>
<evidence type="ECO:0000256" key="6">
    <source>
        <dbReference type="SAM" id="MobiDB-lite"/>
    </source>
</evidence>
<feature type="domain" description="Gnk2-homologous" evidence="8">
    <location>
        <begin position="25"/>
        <end position="128"/>
    </location>
</feature>
<dbReference type="PANTHER" id="PTHR32411:SF43">
    <property type="entry name" value="CYSTEINE-RICH REPEAT SECRETORY PROTEIN 38"/>
    <property type="match status" value="1"/>
</dbReference>
<keyword evidence="10" id="KW-1185">Reference proteome</keyword>
<feature type="compositionally biased region" description="Pro residues" evidence="6">
    <location>
        <begin position="241"/>
        <end position="257"/>
    </location>
</feature>
<dbReference type="AlphaFoldDB" id="W1NYF7"/>
<evidence type="ECO:0000256" key="7">
    <source>
        <dbReference type="SAM" id="SignalP"/>
    </source>
</evidence>
<dbReference type="EMBL" id="KI394815">
    <property type="protein sequence ID" value="ERN00663.1"/>
    <property type="molecule type" value="Genomic_DNA"/>
</dbReference>
<name>W1NYF7_AMBTC</name>
<dbReference type="FunFam" id="3.30.430.20:FF:000003">
    <property type="entry name" value="Cysteine-rich RLK (RECEPTOR-like protein kinase) 10"/>
    <property type="match status" value="1"/>
</dbReference>
<dbReference type="OMA" id="CTHPMEA"/>
<dbReference type="FunFam" id="3.30.430.20:FF:000002">
    <property type="entry name" value="Cysteine-rich receptor-like protein kinase 10"/>
    <property type="match status" value="1"/>
</dbReference>
<gene>
    <name evidence="9" type="ORF">AMTR_s00106p00032870</name>
</gene>
<evidence type="ECO:0000256" key="1">
    <source>
        <dbReference type="ARBA" id="ARBA00004613"/>
    </source>
</evidence>
<keyword evidence="2" id="KW-0964">Secreted</keyword>
<feature type="chain" id="PRO_5004807553" description="Gnk2-homologous domain-containing protein" evidence="7">
    <location>
        <begin position="27"/>
        <end position="271"/>
    </location>
</feature>
<dbReference type="Pfam" id="PF01657">
    <property type="entry name" value="Stress-antifung"/>
    <property type="match status" value="2"/>
</dbReference>
<dbReference type="eggNOG" id="ENOG502QPWH">
    <property type="taxonomic scope" value="Eukaryota"/>
</dbReference>
<accession>W1NYF7</accession>
<proteinExistence type="inferred from homology"/>